<dbReference type="Pfam" id="PF01841">
    <property type="entry name" value="Transglut_core"/>
    <property type="match status" value="1"/>
</dbReference>
<reference evidence="2 3" key="1">
    <citation type="journal article" date="2013" name="Int. J. Syst. Evol. Microbiol.">
        <title>Aquimarina gracilis sp. nov., isolated from the gut microflora of a mussel, Mytilus coruscus, and emended description of Aquimarina spongiae.</title>
        <authorList>
            <person name="Park S.C."/>
            <person name="Choe H.N."/>
            <person name="Baik K.S."/>
            <person name="Seong C.N."/>
        </authorList>
    </citation>
    <scope>NUCLEOTIDE SEQUENCE [LARGE SCALE GENOMIC DNA]</scope>
    <source>
        <strain evidence="2 3">PSC32</strain>
    </source>
</reference>
<dbReference type="Proteomes" id="UP001327027">
    <property type="component" value="Unassembled WGS sequence"/>
</dbReference>
<evidence type="ECO:0000259" key="1">
    <source>
        <dbReference type="Pfam" id="PF01841"/>
    </source>
</evidence>
<keyword evidence="3" id="KW-1185">Reference proteome</keyword>
<evidence type="ECO:0000313" key="2">
    <source>
        <dbReference type="EMBL" id="MEB3348255.1"/>
    </source>
</evidence>
<feature type="domain" description="Transglutaminase-like" evidence="1">
    <location>
        <begin position="20"/>
        <end position="135"/>
    </location>
</feature>
<name>A0ABU6A2I3_9FLAO</name>
<organism evidence="2 3">
    <name type="scientific">Aquimarina gracilis</name>
    <dbReference type="NCBI Taxonomy" id="874422"/>
    <lineage>
        <taxon>Bacteria</taxon>
        <taxon>Pseudomonadati</taxon>
        <taxon>Bacteroidota</taxon>
        <taxon>Flavobacteriia</taxon>
        <taxon>Flavobacteriales</taxon>
        <taxon>Flavobacteriaceae</taxon>
        <taxon>Aquimarina</taxon>
    </lineage>
</organism>
<dbReference type="Gene3D" id="3.10.620.30">
    <property type="match status" value="1"/>
</dbReference>
<protein>
    <submittedName>
        <fullName evidence="2">Transglutaminase family protein</fullName>
    </submittedName>
</protein>
<evidence type="ECO:0000313" key="3">
    <source>
        <dbReference type="Proteomes" id="UP001327027"/>
    </source>
</evidence>
<dbReference type="PANTHER" id="PTHR33490:SF3">
    <property type="entry name" value="CONSERVED INTEGRAL MEMBRANE PROTEIN"/>
    <property type="match status" value="1"/>
</dbReference>
<gene>
    <name evidence="2" type="ORF">U6A24_22445</name>
</gene>
<sequence length="212" mass="24577">MNYLESTYFLDYESDEIQELVKEFKTDTLSAKEKAIKLYYKVRDQWRYDPYNIHLTKEGYRASEIAKKPYGHCVDKSILLIAGLRALQIPARIHLAKVKNHIAVEKLTEKFGTNELTPHGMVNIFLDGKWVKASPAFNKTLCEKCNVAPLEFDGENDSMFQEFDAAGNIFMEYLEDYGHFEDIPFDFMIDNMKTHYPELVTMSADSGIVKFE</sequence>
<proteinExistence type="predicted"/>
<dbReference type="EMBL" id="JAYKLX010000013">
    <property type="protein sequence ID" value="MEB3348255.1"/>
    <property type="molecule type" value="Genomic_DNA"/>
</dbReference>
<dbReference type="RefSeq" id="WP_324182279.1">
    <property type="nucleotide sequence ID" value="NZ_BAABAW010000006.1"/>
</dbReference>
<comment type="caution">
    <text evidence="2">The sequence shown here is derived from an EMBL/GenBank/DDBJ whole genome shotgun (WGS) entry which is preliminary data.</text>
</comment>
<dbReference type="PANTHER" id="PTHR33490">
    <property type="entry name" value="BLR5614 PROTEIN-RELATED"/>
    <property type="match status" value="1"/>
</dbReference>
<dbReference type="InterPro" id="IPR038765">
    <property type="entry name" value="Papain-like_cys_pep_sf"/>
</dbReference>
<dbReference type="InterPro" id="IPR002931">
    <property type="entry name" value="Transglutaminase-like"/>
</dbReference>
<accession>A0ABU6A2I3</accession>
<dbReference type="SUPFAM" id="SSF54001">
    <property type="entry name" value="Cysteine proteinases"/>
    <property type="match status" value="1"/>
</dbReference>